<dbReference type="EMBL" id="CM003377">
    <property type="protein sequence ID" value="KOM48181.1"/>
    <property type="molecule type" value="Genomic_DNA"/>
</dbReference>
<evidence type="ECO:0000256" key="1">
    <source>
        <dbReference type="SAM" id="MobiDB-lite"/>
    </source>
</evidence>
<feature type="compositionally biased region" description="Acidic residues" evidence="1">
    <location>
        <begin position="176"/>
        <end position="201"/>
    </location>
</feature>
<sequence length="216" mass="24875">MRGMKKDDCLCAFIISWILMPRGSNHAQTTTEDLCLLKSFRENIQVDWAAVISENMLKITRLESASLPYCVFISKLLIHFGVKCVNESSESYGKSNLIDKSALHHIGLQHGPEGWMFKDEYAEEEEEAAGSSSTPYRPRSEFEKYMVRQMHFLTILYQTISQDVNVIKEKLQMDKPDDENEEDEESEEESEEDESGDDDDGLLICDMKKNKNKKRS</sequence>
<feature type="region of interest" description="Disordered" evidence="1">
    <location>
        <begin position="171"/>
        <end position="216"/>
    </location>
</feature>
<organism evidence="2 3">
    <name type="scientific">Phaseolus angularis</name>
    <name type="common">Azuki bean</name>
    <name type="synonym">Vigna angularis</name>
    <dbReference type="NCBI Taxonomy" id="3914"/>
    <lineage>
        <taxon>Eukaryota</taxon>
        <taxon>Viridiplantae</taxon>
        <taxon>Streptophyta</taxon>
        <taxon>Embryophyta</taxon>
        <taxon>Tracheophyta</taxon>
        <taxon>Spermatophyta</taxon>
        <taxon>Magnoliopsida</taxon>
        <taxon>eudicotyledons</taxon>
        <taxon>Gunneridae</taxon>
        <taxon>Pentapetalae</taxon>
        <taxon>rosids</taxon>
        <taxon>fabids</taxon>
        <taxon>Fabales</taxon>
        <taxon>Fabaceae</taxon>
        <taxon>Papilionoideae</taxon>
        <taxon>50 kb inversion clade</taxon>
        <taxon>NPAAA clade</taxon>
        <taxon>indigoferoid/millettioid clade</taxon>
        <taxon>Phaseoleae</taxon>
        <taxon>Vigna</taxon>
    </lineage>
</organism>
<evidence type="ECO:0000313" key="3">
    <source>
        <dbReference type="Proteomes" id="UP000053144"/>
    </source>
</evidence>
<accession>A0A0L9UZQ0</accession>
<dbReference type="Proteomes" id="UP000053144">
    <property type="component" value="Chromosome 7"/>
</dbReference>
<dbReference type="AlphaFoldDB" id="A0A0L9UZQ0"/>
<name>A0A0L9UZQ0_PHAAN</name>
<proteinExistence type="predicted"/>
<reference evidence="3" key="1">
    <citation type="journal article" date="2015" name="Proc. Natl. Acad. Sci. U.S.A.">
        <title>Genome sequencing of adzuki bean (Vigna angularis) provides insight into high starch and low fat accumulation and domestication.</title>
        <authorList>
            <person name="Yang K."/>
            <person name="Tian Z."/>
            <person name="Chen C."/>
            <person name="Luo L."/>
            <person name="Zhao B."/>
            <person name="Wang Z."/>
            <person name="Yu L."/>
            <person name="Li Y."/>
            <person name="Sun Y."/>
            <person name="Li W."/>
            <person name="Chen Y."/>
            <person name="Li Y."/>
            <person name="Zhang Y."/>
            <person name="Ai D."/>
            <person name="Zhao J."/>
            <person name="Shang C."/>
            <person name="Ma Y."/>
            <person name="Wu B."/>
            <person name="Wang M."/>
            <person name="Gao L."/>
            <person name="Sun D."/>
            <person name="Zhang P."/>
            <person name="Guo F."/>
            <person name="Wang W."/>
            <person name="Li Y."/>
            <person name="Wang J."/>
            <person name="Varshney R.K."/>
            <person name="Wang J."/>
            <person name="Ling H.Q."/>
            <person name="Wan P."/>
        </authorList>
    </citation>
    <scope>NUCLEOTIDE SEQUENCE</scope>
    <source>
        <strain evidence="3">cv. Jingnong 6</strain>
    </source>
</reference>
<gene>
    <name evidence="2" type="ORF">LR48_Vigan07g188500</name>
</gene>
<evidence type="ECO:0000313" key="2">
    <source>
        <dbReference type="EMBL" id="KOM48181.1"/>
    </source>
</evidence>
<dbReference type="Gramene" id="KOM48181">
    <property type="protein sequence ID" value="KOM48181"/>
    <property type="gene ID" value="LR48_Vigan07g188500"/>
</dbReference>
<protein>
    <submittedName>
        <fullName evidence="2">Uncharacterized protein</fullName>
    </submittedName>
</protein>